<name>A0A9W6HMD3_9MICO</name>
<reference evidence="1" key="1">
    <citation type="journal article" date="2014" name="Int. J. Syst. Evol. Microbiol.">
        <title>Complete genome sequence of Corynebacterium casei LMG S-19264T (=DSM 44701T), isolated from a smear-ripened cheese.</title>
        <authorList>
            <consortium name="US DOE Joint Genome Institute (JGI-PGF)"/>
            <person name="Walter F."/>
            <person name="Albersmeier A."/>
            <person name="Kalinowski J."/>
            <person name="Ruckert C."/>
        </authorList>
    </citation>
    <scope>NUCLEOTIDE SEQUENCE</scope>
    <source>
        <strain evidence="1">VKM Ac-1940</strain>
    </source>
</reference>
<dbReference type="Proteomes" id="UP001142291">
    <property type="component" value="Unassembled WGS sequence"/>
</dbReference>
<evidence type="ECO:0000313" key="2">
    <source>
        <dbReference type="Proteomes" id="UP001142291"/>
    </source>
</evidence>
<protein>
    <submittedName>
        <fullName evidence="1">Uncharacterized protein</fullName>
    </submittedName>
</protein>
<keyword evidence="2" id="KW-1185">Reference proteome</keyword>
<accession>A0A9W6HMD3</accession>
<evidence type="ECO:0000313" key="1">
    <source>
        <dbReference type="EMBL" id="GLJ95708.1"/>
    </source>
</evidence>
<comment type="caution">
    <text evidence="1">The sequence shown here is derived from an EMBL/GenBank/DDBJ whole genome shotgun (WGS) entry which is preliminary data.</text>
</comment>
<dbReference type="AlphaFoldDB" id="A0A9W6HMD3"/>
<proteinExistence type="predicted"/>
<dbReference type="RefSeq" id="WP_204963822.1">
    <property type="nucleotide sequence ID" value="NZ_BAAAUR010000001.1"/>
</dbReference>
<organism evidence="1 2">
    <name type="scientific">Microbacterium dextranolyticum</name>
    <dbReference type="NCBI Taxonomy" id="36806"/>
    <lineage>
        <taxon>Bacteria</taxon>
        <taxon>Bacillati</taxon>
        <taxon>Actinomycetota</taxon>
        <taxon>Actinomycetes</taxon>
        <taxon>Micrococcales</taxon>
        <taxon>Microbacteriaceae</taxon>
        <taxon>Microbacterium</taxon>
    </lineage>
</organism>
<reference evidence="1" key="2">
    <citation type="submission" date="2023-01" db="EMBL/GenBank/DDBJ databases">
        <authorList>
            <person name="Sun Q."/>
            <person name="Evtushenko L."/>
        </authorList>
    </citation>
    <scope>NUCLEOTIDE SEQUENCE</scope>
    <source>
        <strain evidence="1">VKM Ac-1940</strain>
    </source>
</reference>
<sequence>MSLSITPLDATTLRISNDSGEALVRVRDAARAAEIAQEEVSLRKRRIRLSYPTDDMTSRWVEISVDGVATADLHDVLDYPFHDAFDLAVVDDRVRIAWGEHTPTFRVVSLLPDLISTLSAASFISDREGARALRLR</sequence>
<gene>
    <name evidence="1" type="ORF">GCM10017591_17710</name>
</gene>
<dbReference type="EMBL" id="BSER01000009">
    <property type="protein sequence ID" value="GLJ95708.1"/>
    <property type="molecule type" value="Genomic_DNA"/>
</dbReference>